<sequence>MSFQEEISKLFAASLKSSFPEFEQKPVIFASQEGQDGDYNCQNVMWIWPKLRKSPELRKMYSDIKVPTDVGEMIKKNLPKSAMIDGEASIQDENTFVYLLKTRARIHRITTNYREDINELKKASELILENNKARGVEGKERALEFHLLEFTEVLKDSCLFVSPHILCAYLHGLSKKFTRYYSTVRKSHQNWYLHHPKQQNLMIGIASRLLLVNPASGHLSYRPFHELAQEWPFPESTQRSTNFVLDVGLVDVLARDLMDKSTNVEPGKNEDNATVVFPDSMLIQDSDDHLGSIISETYPHLKQNLWSVEYFQERAILAPTHEMVNRINDRMLDLLEGDETLYQSSDSEFSNSAQSLQSFTEQEMTVNTRVAIENQKGSKRKQKGAKRKQEKPFKDFFVTYSASADRDPPRNCRFELFSIRPSITTDSKFKEGKLFGLLSVSDKNGLLLDAGSHLSEPDFTYVPLFNVDWSKPHNMRNGGVVCLGDPSSGCLIPFSSTIGIRIELNVSTEKNDACFHLCNTKFEIDTNEFWAKKLNSKCGRLSVNGEDGVTNMYYILLKDAVETVLEVSLKTKTPRKVSGTILAYYDDGCEFPFESYHPIRSCYNALLFRADLPVDLNDGKILLKRSVIAVPMRGSLTIKANLKADADFEQVILKGSHAFKPQRAVSDRSGLLPDAGSHASEPDFTYVPLFNVDWSDPINTRNGGVVCLGDPSSGCPIPFSSTIGIRIELNVSTEKNDACFHLCNTKFEIDLNEFWAKKLDSKCGRLSVNGEDGVTHMYYIVLKDAVDTVLEVSLRTKTPRKVTGTILAYYDDGCEFPFESYHPIRSCYDALLFRSDLPVNLNDGKITLKKSVLSVPMRGSLTIEADLKVDADFEQVILKGSHAFKPQRRGSSNYTIYGEKGTNCALDLKVNWDYKG</sequence>
<evidence type="ECO:0000256" key="1">
    <source>
        <dbReference type="ARBA" id="ARBA00012837"/>
    </source>
</evidence>
<dbReference type="GO" id="GO:0004814">
    <property type="term" value="F:arginine-tRNA ligase activity"/>
    <property type="evidence" value="ECO:0007669"/>
    <property type="project" value="UniProtKB-EC"/>
</dbReference>
<evidence type="ECO:0000256" key="2">
    <source>
        <dbReference type="ARBA" id="ARBA00049339"/>
    </source>
</evidence>
<keyword evidence="5" id="KW-1185">Reference proteome</keyword>
<evidence type="ECO:0000313" key="5">
    <source>
        <dbReference type="Proteomes" id="UP000245207"/>
    </source>
</evidence>
<dbReference type="Proteomes" id="UP000245207">
    <property type="component" value="Unassembled WGS sequence"/>
</dbReference>
<name>A0A2U1LIH1_ARTAN</name>
<dbReference type="InterPro" id="IPR008909">
    <property type="entry name" value="DALR_anticod-bd"/>
</dbReference>
<proteinExistence type="predicted"/>
<dbReference type="AlphaFoldDB" id="A0A2U1LIH1"/>
<dbReference type="PANTHER" id="PTHR11956:SF5">
    <property type="entry name" value="ARGININE--TRNA LIGASE, CYTOPLASMIC"/>
    <property type="match status" value="1"/>
</dbReference>
<dbReference type="Gene3D" id="1.10.730.10">
    <property type="entry name" value="Isoleucyl-tRNA Synthetase, Domain 1"/>
    <property type="match status" value="1"/>
</dbReference>
<accession>A0A2U1LIH1</accession>
<evidence type="ECO:0000313" key="4">
    <source>
        <dbReference type="EMBL" id="PWA48794.1"/>
    </source>
</evidence>
<dbReference type="Pfam" id="PF20241">
    <property type="entry name" value="DUF6598"/>
    <property type="match status" value="2"/>
</dbReference>
<dbReference type="Gene3D" id="3.30.1360.70">
    <property type="entry name" value="Arginyl tRNA synthetase N-terminal domain"/>
    <property type="match status" value="1"/>
</dbReference>
<dbReference type="GO" id="GO:0006420">
    <property type="term" value="P:arginyl-tRNA aminoacylation"/>
    <property type="evidence" value="ECO:0007669"/>
    <property type="project" value="InterPro"/>
</dbReference>
<organism evidence="4 5">
    <name type="scientific">Artemisia annua</name>
    <name type="common">Sweet wormwood</name>
    <dbReference type="NCBI Taxonomy" id="35608"/>
    <lineage>
        <taxon>Eukaryota</taxon>
        <taxon>Viridiplantae</taxon>
        <taxon>Streptophyta</taxon>
        <taxon>Embryophyta</taxon>
        <taxon>Tracheophyta</taxon>
        <taxon>Spermatophyta</taxon>
        <taxon>Magnoliopsida</taxon>
        <taxon>eudicotyledons</taxon>
        <taxon>Gunneridae</taxon>
        <taxon>Pentapetalae</taxon>
        <taxon>asterids</taxon>
        <taxon>campanulids</taxon>
        <taxon>Asterales</taxon>
        <taxon>Asteraceae</taxon>
        <taxon>Asteroideae</taxon>
        <taxon>Anthemideae</taxon>
        <taxon>Artemisiinae</taxon>
        <taxon>Artemisia</taxon>
    </lineage>
</organism>
<feature type="domain" description="DALR anticodon binding" evidence="3">
    <location>
        <begin position="99"/>
        <end position="209"/>
    </location>
</feature>
<dbReference type="InterPro" id="IPR001278">
    <property type="entry name" value="Arg-tRNA-ligase"/>
</dbReference>
<evidence type="ECO:0000259" key="3">
    <source>
        <dbReference type="SMART" id="SM00836"/>
    </source>
</evidence>
<dbReference type="PANTHER" id="PTHR11956">
    <property type="entry name" value="ARGINYL-TRNA SYNTHETASE"/>
    <property type="match status" value="1"/>
</dbReference>
<dbReference type="Pfam" id="PF05746">
    <property type="entry name" value="DALR_1"/>
    <property type="match status" value="1"/>
</dbReference>
<dbReference type="EMBL" id="PKPP01009204">
    <property type="protein sequence ID" value="PWA48794.1"/>
    <property type="molecule type" value="Genomic_DNA"/>
</dbReference>
<dbReference type="SMART" id="SM00836">
    <property type="entry name" value="DALR_1"/>
    <property type="match status" value="1"/>
</dbReference>
<dbReference type="InterPro" id="IPR036695">
    <property type="entry name" value="Arg-tRNA-synth_N_sf"/>
</dbReference>
<comment type="caution">
    <text evidence="4">The sequence shown here is derived from an EMBL/GenBank/DDBJ whole genome shotgun (WGS) entry which is preliminary data.</text>
</comment>
<dbReference type="InterPro" id="IPR046533">
    <property type="entry name" value="DUF6598"/>
</dbReference>
<reference evidence="4 5" key="1">
    <citation type="journal article" date="2018" name="Mol. Plant">
        <title>The genome of Artemisia annua provides insight into the evolution of Asteraceae family and artemisinin biosynthesis.</title>
        <authorList>
            <person name="Shen Q."/>
            <person name="Zhang L."/>
            <person name="Liao Z."/>
            <person name="Wang S."/>
            <person name="Yan T."/>
            <person name="Shi P."/>
            <person name="Liu M."/>
            <person name="Fu X."/>
            <person name="Pan Q."/>
            <person name="Wang Y."/>
            <person name="Lv Z."/>
            <person name="Lu X."/>
            <person name="Zhang F."/>
            <person name="Jiang W."/>
            <person name="Ma Y."/>
            <person name="Chen M."/>
            <person name="Hao X."/>
            <person name="Li L."/>
            <person name="Tang Y."/>
            <person name="Lv G."/>
            <person name="Zhou Y."/>
            <person name="Sun X."/>
            <person name="Brodelius P.E."/>
            <person name="Rose J.K.C."/>
            <person name="Tang K."/>
        </authorList>
    </citation>
    <scope>NUCLEOTIDE SEQUENCE [LARGE SCALE GENOMIC DNA]</scope>
    <source>
        <strain evidence="5">cv. Huhao1</strain>
        <tissue evidence="4">Leaf</tissue>
    </source>
</reference>
<protein>
    <recommendedName>
        <fullName evidence="1">arginine--tRNA ligase</fullName>
        <ecNumber evidence="1">6.1.1.19</ecNumber>
    </recommendedName>
</protein>
<dbReference type="InterPro" id="IPR009080">
    <property type="entry name" value="tRNAsynth_Ia_anticodon-bd"/>
</dbReference>
<dbReference type="STRING" id="35608.A0A2U1LIH1"/>
<gene>
    <name evidence="4" type="ORF">CTI12_AA484930</name>
</gene>
<dbReference type="OrthoDB" id="1602268at2759"/>
<comment type="catalytic activity">
    <reaction evidence="2">
        <text>tRNA(Arg) + L-arginine + ATP = L-arginyl-tRNA(Arg) + AMP + diphosphate</text>
        <dbReference type="Rhea" id="RHEA:20301"/>
        <dbReference type="Rhea" id="RHEA-COMP:9658"/>
        <dbReference type="Rhea" id="RHEA-COMP:9673"/>
        <dbReference type="ChEBI" id="CHEBI:30616"/>
        <dbReference type="ChEBI" id="CHEBI:32682"/>
        <dbReference type="ChEBI" id="CHEBI:33019"/>
        <dbReference type="ChEBI" id="CHEBI:78442"/>
        <dbReference type="ChEBI" id="CHEBI:78513"/>
        <dbReference type="ChEBI" id="CHEBI:456215"/>
        <dbReference type="EC" id="6.1.1.19"/>
    </reaction>
</comment>
<dbReference type="SUPFAM" id="SSF47323">
    <property type="entry name" value="Anticodon-binding domain of a subclass of class I aminoacyl-tRNA synthetases"/>
    <property type="match status" value="1"/>
</dbReference>
<dbReference type="GO" id="GO:0005737">
    <property type="term" value="C:cytoplasm"/>
    <property type="evidence" value="ECO:0007669"/>
    <property type="project" value="InterPro"/>
</dbReference>
<dbReference type="EC" id="6.1.1.19" evidence="1"/>
<dbReference type="GO" id="GO:0005524">
    <property type="term" value="F:ATP binding"/>
    <property type="evidence" value="ECO:0007669"/>
    <property type="project" value="InterPro"/>
</dbReference>